<evidence type="ECO:0000313" key="3">
    <source>
        <dbReference type="Proteomes" id="UP000675881"/>
    </source>
</evidence>
<name>A0A817FEG1_LEPSM</name>
<organism evidence="2 3">
    <name type="scientific">Lepeophtheirus salmonis</name>
    <name type="common">Salmon louse</name>
    <name type="synonym">Caligus salmonis</name>
    <dbReference type="NCBI Taxonomy" id="72036"/>
    <lineage>
        <taxon>Eukaryota</taxon>
        <taxon>Metazoa</taxon>
        <taxon>Ecdysozoa</taxon>
        <taxon>Arthropoda</taxon>
        <taxon>Crustacea</taxon>
        <taxon>Multicrustacea</taxon>
        <taxon>Hexanauplia</taxon>
        <taxon>Copepoda</taxon>
        <taxon>Siphonostomatoida</taxon>
        <taxon>Caligidae</taxon>
        <taxon>Lepeophtheirus</taxon>
    </lineage>
</organism>
<keyword evidence="3" id="KW-1185">Reference proteome</keyword>
<evidence type="ECO:0000313" key="2">
    <source>
        <dbReference type="EMBL" id="CAF2745975.1"/>
    </source>
</evidence>
<feature type="compositionally biased region" description="Basic and acidic residues" evidence="1">
    <location>
        <begin position="99"/>
        <end position="110"/>
    </location>
</feature>
<evidence type="ECO:0000256" key="1">
    <source>
        <dbReference type="SAM" id="MobiDB-lite"/>
    </source>
</evidence>
<proteinExistence type="predicted"/>
<feature type="region of interest" description="Disordered" evidence="1">
    <location>
        <begin position="90"/>
        <end position="110"/>
    </location>
</feature>
<dbReference type="AlphaFoldDB" id="A0A817FEG1"/>
<dbReference type="EMBL" id="CAJNVT010000120">
    <property type="protein sequence ID" value="CAF2745975.1"/>
    <property type="molecule type" value="Genomic_DNA"/>
</dbReference>
<reference evidence="2" key="1">
    <citation type="submission" date="2021-02" db="EMBL/GenBank/DDBJ databases">
        <authorList>
            <person name="Bekaert M."/>
        </authorList>
    </citation>
    <scope>NUCLEOTIDE SEQUENCE</scope>
    <source>
        <strain evidence="2">IoA-00</strain>
    </source>
</reference>
<dbReference type="Proteomes" id="UP000675881">
    <property type="component" value="Unassembled WGS sequence"/>
</dbReference>
<accession>A0A817FEG1</accession>
<sequence length="110" mass="12531">MEKKTNKDKEGAERVSKGIFVSEFRNEAKGRRKVETPSVRNELISDIPVERTNREYINEAGNNKMMSGVDIQDQMDNECRNAEDSKAVEAIDGGNVGREGQKQKDEWRNV</sequence>
<gene>
    <name evidence="2" type="ORF">LSAA_287</name>
</gene>
<protein>
    <submittedName>
        <fullName evidence="2">(salmon louse) hypothetical protein</fullName>
    </submittedName>
</protein>
<comment type="caution">
    <text evidence="2">The sequence shown here is derived from an EMBL/GenBank/DDBJ whole genome shotgun (WGS) entry which is preliminary data.</text>
</comment>